<dbReference type="Proteomes" id="UP001152592">
    <property type="component" value="Unassembled WGS sequence"/>
</dbReference>
<sequence>MASCYLPSLGDMISHTPIKFEPRNWTPVAFLIASLNRLEELDFFTTEDFTTDLMEAFSSHHPHCRLNLLMGPDMESFQGIRNSDLDTQALQLPGLHALTTTVFMFYTQSDDHQQLDDFMPLLLTSPGLKHLCLNTIDCFLDANAVDLLKATWRRLIPTIKPKAISQLESVTISGNLPEANLLFKLAATGDLSQLRSLNLGPICEPRELVNIAELLPNLKRLFLDVGLVDFAPSRVKLQIKELTAGILAFRPLEYLCIRGLRTVQDLGRIIQHHGSSLKELALIPDEFQSYPRLNSSQLLKMAILCPNLEELRIQVRRSMGDQSECEMYKALGAFSNLQRLFLDLDFNARPKRRRMYIGSETYFDDLRQTFINAAMDRKLALQIWDMIRNKTSRLKNLRIMPFGNQGFPEKELFTLDDIARSFLLTGYNLRDPGVPLIQRIGKEAWEITRARRNVPYRSRGEDRPLSDEVVAVFLSIWPGTSKKFVQIPLAGMVDQLAFTAGHGSR</sequence>
<dbReference type="SUPFAM" id="SSF52047">
    <property type="entry name" value="RNI-like"/>
    <property type="match status" value="1"/>
</dbReference>
<dbReference type="InterPro" id="IPR032675">
    <property type="entry name" value="LRR_dom_sf"/>
</dbReference>
<dbReference type="OrthoDB" id="3639251at2759"/>
<organism evidence="1 2">
    <name type="scientific">Penicillium salamii</name>
    <dbReference type="NCBI Taxonomy" id="1612424"/>
    <lineage>
        <taxon>Eukaryota</taxon>
        <taxon>Fungi</taxon>
        <taxon>Dikarya</taxon>
        <taxon>Ascomycota</taxon>
        <taxon>Pezizomycotina</taxon>
        <taxon>Eurotiomycetes</taxon>
        <taxon>Eurotiomycetidae</taxon>
        <taxon>Eurotiales</taxon>
        <taxon>Aspergillaceae</taxon>
        <taxon>Penicillium</taxon>
    </lineage>
</organism>
<dbReference type="EMBL" id="CAJVPD010000252">
    <property type="protein sequence ID" value="CAG8399720.1"/>
    <property type="molecule type" value="Genomic_DNA"/>
</dbReference>
<gene>
    <name evidence="1" type="ORF">PSALAMII_LOCUS7549</name>
</gene>
<evidence type="ECO:0000313" key="2">
    <source>
        <dbReference type="Proteomes" id="UP001152592"/>
    </source>
</evidence>
<protein>
    <submittedName>
        <fullName evidence="1">Uncharacterized protein</fullName>
    </submittedName>
</protein>
<evidence type="ECO:0000313" key="1">
    <source>
        <dbReference type="EMBL" id="CAG8399720.1"/>
    </source>
</evidence>
<reference evidence="1" key="1">
    <citation type="submission" date="2021-07" db="EMBL/GenBank/DDBJ databases">
        <authorList>
            <person name="Branca A.L. A."/>
        </authorList>
    </citation>
    <scope>NUCLEOTIDE SEQUENCE</scope>
</reference>
<dbReference type="AlphaFoldDB" id="A0A9W4JLJ2"/>
<dbReference type="Gene3D" id="3.80.10.10">
    <property type="entry name" value="Ribonuclease Inhibitor"/>
    <property type="match status" value="1"/>
</dbReference>
<accession>A0A9W4JLJ2</accession>
<name>A0A9W4JLJ2_9EURO</name>
<comment type="caution">
    <text evidence="1">The sequence shown here is derived from an EMBL/GenBank/DDBJ whole genome shotgun (WGS) entry which is preliminary data.</text>
</comment>
<proteinExistence type="predicted"/>